<gene>
    <name evidence="4" type="ORF">Prudu_55S000200</name>
</gene>
<dbReference type="GO" id="GO:0004867">
    <property type="term" value="F:serine-type endopeptidase inhibitor activity"/>
    <property type="evidence" value="ECO:0007669"/>
    <property type="project" value="UniProtKB-KW"/>
</dbReference>
<name>A0A5H2XJL8_PRUDU</name>
<dbReference type="PROSITE" id="PS00285">
    <property type="entry name" value="POTATO_INHIBITOR"/>
    <property type="match status" value="1"/>
</dbReference>
<comment type="similarity">
    <text evidence="1">Belongs to the protease inhibitor I13 (potato type I serine protease inhibitor) family.</text>
</comment>
<evidence type="ECO:0000313" key="4">
    <source>
        <dbReference type="EMBL" id="BBN67362.1"/>
    </source>
</evidence>
<dbReference type="Gene3D" id="3.30.10.10">
    <property type="entry name" value="Trypsin Inhibitor V, subunit A"/>
    <property type="match status" value="2"/>
</dbReference>
<dbReference type="PRINTS" id="PR00292">
    <property type="entry name" value="POTATOINHBTR"/>
</dbReference>
<dbReference type="EMBL" id="AP020392">
    <property type="protein sequence ID" value="BBN67362.1"/>
    <property type="molecule type" value="Genomic_DNA"/>
</dbReference>
<protein>
    <submittedName>
        <fullName evidence="4">Serine protease inhibitor, potato inhibitor I-type family protein</fullName>
    </submittedName>
</protein>
<dbReference type="Pfam" id="PF00280">
    <property type="entry name" value="potato_inhibit"/>
    <property type="match status" value="2"/>
</dbReference>
<dbReference type="GO" id="GO:0009611">
    <property type="term" value="P:response to wounding"/>
    <property type="evidence" value="ECO:0007669"/>
    <property type="project" value="InterPro"/>
</dbReference>
<keyword evidence="2" id="KW-0646">Protease inhibitor</keyword>
<keyword evidence="3" id="KW-0722">Serine protease inhibitor</keyword>
<dbReference type="InterPro" id="IPR000864">
    <property type="entry name" value="Prot_inh_pot1"/>
</dbReference>
<evidence type="ECO:0000256" key="1">
    <source>
        <dbReference type="ARBA" id="ARBA00008210"/>
    </source>
</evidence>
<sequence>MMSFVNSTYHLSKDTWPELLGAQGTVAEATIERENSLVDAQIVLEGTIVTADFRCDRVRVWVNTDGIVTRVPSIANKNIRFDKVDSNLSSSLQLVSMYFLSCWELGGRGGGGGGGGKGEDIAEAKIQREKSLVNIEMVVEGTIVPSDFVCIPDMVRVWVDTDVKVKLNVQQLYSSKH</sequence>
<dbReference type="AlphaFoldDB" id="A0A5H2XJL8"/>
<reference evidence="4" key="1">
    <citation type="journal article" date="2019" name="Science">
        <title>Mutation of a bHLH transcription factor allowed almond domestication.</title>
        <authorList>
            <person name="Sanchez-Perez R."/>
            <person name="Pavan S."/>
            <person name="Mazzeo R."/>
            <person name="Moldovan C."/>
            <person name="Aiese Cigliano R."/>
            <person name="Del Cueto J."/>
            <person name="Ricciardi F."/>
            <person name="Lotti C."/>
            <person name="Ricciardi L."/>
            <person name="Dicenta F."/>
            <person name="Lopez-Marques R.L."/>
            <person name="Lindberg Moller B."/>
        </authorList>
    </citation>
    <scope>NUCLEOTIDE SEQUENCE</scope>
</reference>
<organism evidence="4">
    <name type="scientific">Prunus dulcis</name>
    <name type="common">Almond</name>
    <name type="synonym">Amygdalus dulcis</name>
    <dbReference type="NCBI Taxonomy" id="3755"/>
    <lineage>
        <taxon>Eukaryota</taxon>
        <taxon>Viridiplantae</taxon>
        <taxon>Streptophyta</taxon>
        <taxon>Embryophyta</taxon>
        <taxon>Tracheophyta</taxon>
        <taxon>Spermatophyta</taxon>
        <taxon>Magnoliopsida</taxon>
        <taxon>eudicotyledons</taxon>
        <taxon>Gunneridae</taxon>
        <taxon>Pentapetalae</taxon>
        <taxon>rosids</taxon>
        <taxon>fabids</taxon>
        <taxon>Rosales</taxon>
        <taxon>Rosaceae</taxon>
        <taxon>Amygdaloideae</taxon>
        <taxon>Amygdaleae</taxon>
        <taxon>Prunus</taxon>
    </lineage>
</organism>
<dbReference type="SUPFAM" id="SSF54654">
    <property type="entry name" value="CI-2 family of serine protease inhibitors"/>
    <property type="match status" value="2"/>
</dbReference>
<evidence type="ECO:0000256" key="2">
    <source>
        <dbReference type="ARBA" id="ARBA00022690"/>
    </source>
</evidence>
<dbReference type="PANTHER" id="PTHR33091">
    <property type="entry name" value="PROTEIN, PUTATIVE, EXPRESSED-RELATED"/>
    <property type="match status" value="1"/>
</dbReference>
<dbReference type="PANTHER" id="PTHR33091:SF110">
    <property type="entry name" value="GLU S.GRISEUS PROTEASE INHIBITOR-LIKE"/>
    <property type="match status" value="1"/>
</dbReference>
<dbReference type="InterPro" id="IPR036354">
    <property type="entry name" value="Prot_inh_pot1_sf"/>
</dbReference>
<evidence type="ECO:0000256" key="3">
    <source>
        <dbReference type="ARBA" id="ARBA00022900"/>
    </source>
</evidence>
<proteinExistence type="inferred from homology"/>
<accession>A0A5H2XJL8</accession>